<reference evidence="1 2" key="1">
    <citation type="submission" date="2020-08" db="EMBL/GenBank/DDBJ databases">
        <title>Plant Genome Project.</title>
        <authorList>
            <person name="Zhang R.-G."/>
        </authorList>
    </citation>
    <scope>NUCLEOTIDE SEQUENCE [LARGE SCALE GENOMIC DNA]</scope>
    <source>
        <tissue evidence="1">Rhizome</tissue>
    </source>
</reference>
<evidence type="ECO:0000313" key="1">
    <source>
        <dbReference type="EMBL" id="KAG6473629.1"/>
    </source>
</evidence>
<proteinExistence type="predicted"/>
<keyword evidence="2" id="KW-1185">Reference proteome</keyword>
<gene>
    <name evidence="1" type="ORF">ZIOFF_067546</name>
</gene>
<dbReference type="Proteomes" id="UP000734854">
    <property type="component" value="Unassembled WGS sequence"/>
</dbReference>
<dbReference type="EMBL" id="JACMSC010000019">
    <property type="protein sequence ID" value="KAG6473629.1"/>
    <property type="molecule type" value="Genomic_DNA"/>
</dbReference>
<evidence type="ECO:0000313" key="2">
    <source>
        <dbReference type="Proteomes" id="UP000734854"/>
    </source>
</evidence>
<comment type="caution">
    <text evidence="1">The sequence shown here is derived from an EMBL/GenBank/DDBJ whole genome shotgun (WGS) entry which is preliminary data.</text>
</comment>
<organism evidence="1 2">
    <name type="scientific">Zingiber officinale</name>
    <name type="common">Ginger</name>
    <name type="synonym">Amomum zingiber</name>
    <dbReference type="NCBI Taxonomy" id="94328"/>
    <lineage>
        <taxon>Eukaryota</taxon>
        <taxon>Viridiplantae</taxon>
        <taxon>Streptophyta</taxon>
        <taxon>Embryophyta</taxon>
        <taxon>Tracheophyta</taxon>
        <taxon>Spermatophyta</taxon>
        <taxon>Magnoliopsida</taxon>
        <taxon>Liliopsida</taxon>
        <taxon>Zingiberales</taxon>
        <taxon>Zingiberaceae</taxon>
        <taxon>Zingiber</taxon>
    </lineage>
</organism>
<accession>A0A8J5EE26</accession>
<dbReference type="AlphaFoldDB" id="A0A8J5EE26"/>
<sequence>MPERVNVKVHKGWVVPEQARVREPFECYSISDIEDGLGLKRKQLIAIALLAGNDHLHGVPRYHTPCISASCSEAFNTVVLEVNIEIFAMVNEDGVTRWIDLVVYDKRGLERIGYPWLSTKPWMDSRTEIIPSISPRSRWKDNVAFTGKDEDRLPSNPERCCDWCFWRLGGDWN</sequence>
<protein>
    <submittedName>
        <fullName evidence="1">Uncharacterized protein</fullName>
    </submittedName>
</protein>
<name>A0A8J5EE26_ZINOF</name>